<gene>
    <name evidence="2" type="ORF">ABS362_15085</name>
</gene>
<organism evidence="2 3">
    <name type="scientific">Pontibacter populi</name>
    <dbReference type="NCBI Taxonomy" id="890055"/>
    <lineage>
        <taxon>Bacteria</taxon>
        <taxon>Pseudomonadati</taxon>
        <taxon>Bacteroidota</taxon>
        <taxon>Cytophagia</taxon>
        <taxon>Cytophagales</taxon>
        <taxon>Hymenobacteraceae</taxon>
        <taxon>Pontibacter</taxon>
    </lineage>
</organism>
<dbReference type="RefSeq" id="WP_350413350.1">
    <property type="nucleotide sequence ID" value="NZ_JBEOKT010000015.1"/>
</dbReference>
<dbReference type="Pfam" id="PF23023">
    <property type="entry name" value="Anti-Pycsar_Apyc1"/>
    <property type="match status" value="1"/>
</dbReference>
<evidence type="ECO:0000259" key="1">
    <source>
        <dbReference type="SMART" id="SM00849"/>
    </source>
</evidence>
<name>A0ABV1RXW4_9BACT</name>
<dbReference type="PANTHER" id="PTHR46018">
    <property type="entry name" value="ZINC PHOSPHODIESTERASE ELAC PROTEIN 1"/>
    <property type="match status" value="1"/>
</dbReference>
<dbReference type="InterPro" id="IPR036866">
    <property type="entry name" value="RibonucZ/Hydroxyglut_hydro"/>
</dbReference>
<dbReference type="Proteomes" id="UP001476807">
    <property type="component" value="Unassembled WGS sequence"/>
</dbReference>
<protein>
    <submittedName>
        <fullName evidence="2">MBL fold metallo-hydrolase</fullName>
    </submittedName>
</protein>
<sequence>MQTKFLGTGGAFDVDYLNSAALLRFREKNILIDCGFTVFPALVHKNLITKVGHIMLTHLHNDHIGSLPTLLLYKSIIEKAPRPVILYPSEPFKQQLFSILEPQVKDPDKYAEFVPLEQFTGINAIDTFGQHSEGMQTYAFVFDEGGNRIAYSGDLGKPETLFDRLDKMNPLRTCVFHEITFNAENTGHTFYKKLLPYLTNYEVFGYHCDPTQNPLDNPVRLVFYEPDFMA</sequence>
<comment type="caution">
    <text evidence="2">The sequence shown here is derived from an EMBL/GenBank/DDBJ whole genome shotgun (WGS) entry which is preliminary data.</text>
</comment>
<dbReference type="PANTHER" id="PTHR46018:SF2">
    <property type="entry name" value="ZINC PHOSPHODIESTERASE ELAC PROTEIN 1"/>
    <property type="match status" value="1"/>
</dbReference>
<evidence type="ECO:0000313" key="2">
    <source>
        <dbReference type="EMBL" id="MER2998877.1"/>
    </source>
</evidence>
<keyword evidence="3" id="KW-1185">Reference proteome</keyword>
<dbReference type="InterPro" id="IPR001279">
    <property type="entry name" value="Metallo-B-lactamas"/>
</dbReference>
<accession>A0ABV1RXW4</accession>
<reference evidence="2 3" key="1">
    <citation type="submission" date="2024-06" db="EMBL/GenBank/DDBJ databases">
        <title>Pontibacter populi HYL7-15.</title>
        <authorList>
            <person name="Kim M.K."/>
        </authorList>
    </citation>
    <scope>NUCLEOTIDE SEQUENCE [LARGE SCALE GENOMIC DNA]</scope>
    <source>
        <strain evidence="2 3">HYL7-15</strain>
    </source>
</reference>
<dbReference type="SMART" id="SM00849">
    <property type="entry name" value="Lactamase_B"/>
    <property type="match status" value="1"/>
</dbReference>
<feature type="domain" description="Metallo-beta-lactamase" evidence="1">
    <location>
        <begin position="17"/>
        <end position="207"/>
    </location>
</feature>
<dbReference type="EMBL" id="JBEOKT010000015">
    <property type="protein sequence ID" value="MER2998877.1"/>
    <property type="molecule type" value="Genomic_DNA"/>
</dbReference>
<proteinExistence type="predicted"/>
<evidence type="ECO:0000313" key="3">
    <source>
        <dbReference type="Proteomes" id="UP001476807"/>
    </source>
</evidence>
<dbReference type="Gene3D" id="3.60.15.10">
    <property type="entry name" value="Ribonuclease Z/Hydroxyacylglutathione hydrolase-like"/>
    <property type="match status" value="1"/>
</dbReference>
<dbReference type="SUPFAM" id="SSF56281">
    <property type="entry name" value="Metallo-hydrolase/oxidoreductase"/>
    <property type="match status" value="1"/>
</dbReference>